<evidence type="ECO:0000256" key="4">
    <source>
        <dbReference type="ARBA" id="ARBA00022989"/>
    </source>
</evidence>
<comment type="function">
    <text evidence="6">May be involved in iron transport and iron homeostasis.</text>
</comment>
<protein>
    <recommendedName>
        <fullName evidence="6">Solute carrier family 40 member</fullName>
    </recommendedName>
</protein>
<accession>A0A7R7XGP2</accession>
<feature type="non-terminal residue" evidence="7">
    <location>
        <position position="1"/>
    </location>
</feature>
<evidence type="ECO:0000256" key="6">
    <source>
        <dbReference type="RuleBase" id="RU365065"/>
    </source>
</evidence>
<evidence type="ECO:0000256" key="1">
    <source>
        <dbReference type="ARBA" id="ARBA00004141"/>
    </source>
</evidence>
<keyword evidence="3 6" id="KW-0812">Transmembrane</keyword>
<keyword evidence="2 6" id="KW-0813">Transport</keyword>
<comment type="similarity">
    <text evidence="6">Belongs to the ferroportin (FP) (TC 2.A.100) family. SLC40A subfamily.</text>
</comment>
<dbReference type="PANTHER" id="PTHR11660:SF57">
    <property type="entry name" value="SOLUTE CARRIER FAMILY 40 MEMBER"/>
    <property type="match status" value="1"/>
</dbReference>
<keyword evidence="4 6" id="KW-1133">Transmembrane helix</keyword>
<keyword evidence="6" id="KW-0406">Ion transport</keyword>
<comment type="caution">
    <text evidence="6">Lacks conserved residue(s) required for the propagation of feature annotation.</text>
</comment>
<dbReference type="GeneID" id="64971100"/>
<evidence type="ECO:0000256" key="3">
    <source>
        <dbReference type="ARBA" id="ARBA00022692"/>
    </source>
</evidence>
<dbReference type="GO" id="GO:0016020">
    <property type="term" value="C:membrane"/>
    <property type="evidence" value="ECO:0007669"/>
    <property type="project" value="UniProtKB-SubCell"/>
</dbReference>
<dbReference type="EMBL" id="AP024444">
    <property type="protein sequence ID" value="BCS21095.1"/>
    <property type="molecule type" value="Genomic_DNA"/>
</dbReference>
<evidence type="ECO:0000256" key="2">
    <source>
        <dbReference type="ARBA" id="ARBA00022448"/>
    </source>
</evidence>
<dbReference type="OrthoDB" id="648861at2759"/>
<gene>
    <name evidence="7" type="ORF">APUU_21527A</name>
</gene>
<dbReference type="RefSeq" id="XP_041553289.1">
    <property type="nucleotide sequence ID" value="XM_041700289.1"/>
</dbReference>
<reference evidence="7" key="1">
    <citation type="submission" date="2021-01" db="EMBL/GenBank/DDBJ databases">
        <authorList>
            <consortium name="Aspergillus puulaauensis MK2 genome sequencing consortium"/>
            <person name="Kazuki M."/>
            <person name="Futagami T."/>
        </authorList>
    </citation>
    <scope>NUCLEOTIDE SEQUENCE</scope>
    <source>
        <strain evidence="7">MK2</strain>
    </source>
</reference>
<sequence length="66" mass="7316">GVEAEARGSFSTTEAAWQNVFEIGSYICTIVFSRPDQFGWPALISTLAVGVAGLLYALFWRMQRDN</sequence>
<name>A0A7R7XGP2_9EURO</name>
<evidence type="ECO:0000313" key="8">
    <source>
        <dbReference type="Proteomes" id="UP000654913"/>
    </source>
</evidence>
<evidence type="ECO:0000313" key="7">
    <source>
        <dbReference type="EMBL" id="BCS21095.1"/>
    </source>
</evidence>
<dbReference type="Proteomes" id="UP000654913">
    <property type="component" value="Chromosome 2"/>
</dbReference>
<reference evidence="7" key="2">
    <citation type="submission" date="2021-02" db="EMBL/GenBank/DDBJ databases">
        <title>Aspergillus puulaauensis MK2 genome sequence.</title>
        <authorList>
            <person name="Futagami T."/>
            <person name="Mori K."/>
            <person name="Kadooka C."/>
            <person name="Tanaka T."/>
        </authorList>
    </citation>
    <scope>NUCLEOTIDE SEQUENCE</scope>
    <source>
        <strain evidence="7">MK2</strain>
    </source>
</reference>
<evidence type="ECO:0000256" key="5">
    <source>
        <dbReference type="ARBA" id="ARBA00023136"/>
    </source>
</evidence>
<dbReference type="KEGG" id="apuu:APUU_21527A"/>
<dbReference type="Pfam" id="PF06963">
    <property type="entry name" value="FPN1"/>
    <property type="match status" value="1"/>
</dbReference>
<dbReference type="GO" id="GO:0005381">
    <property type="term" value="F:iron ion transmembrane transporter activity"/>
    <property type="evidence" value="ECO:0007669"/>
    <property type="project" value="UniProtKB-UniRule"/>
</dbReference>
<dbReference type="InterPro" id="IPR009716">
    <property type="entry name" value="Ferroportin-1"/>
</dbReference>
<dbReference type="PANTHER" id="PTHR11660">
    <property type="entry name" value="SOLUTE CARRIER FAMILY 40 MEMBER"/>
    <property type="match status" value="1"/>
</dbReference>
<proteinExistence type="inferred from homology"/>
<feature type="transmembrane region" description="Helical" evidence="6">
    <location>
        <begin position="40"/>
        <end position="60"/>
    </location>
</feature>
<comment type="subcellular location">
    <subcellularLocation>
        <location evidence="1 6">Membrane</location>
        <topology evidence="1 6">Multi-pass membrane protein</topology>
    </subcellularLocation>
</comment>
<organism evidence="7 8">
    <name type="scientific">Aspergillus puulaauensis</name>
    <dbReference type="NCBI Taxonomy" id="1220207"/>
    <lineage>
        <taxon>Eukaryota</taxon>
        <taxon>Fungi</taxon>
        <taxon>Dikarya</taxon>
        <taxon>Ascomycota</taxon>
        <taxon>Pezizomycotina</taxon>
        <taxon>Eurotiomycetes</taxon>
        <taxon>Eurotiomycetidae</taxon>
        <taxon>Eurotiales</taxon>
        <taxon>Aspergillaceae</taxon>
        <taxon>Aspergillus</taxon>
    </lineage>
</organism>
<keyword evidence="8" id="KW-1185">Reference proteome</keyword>
<dbReference type="AlphaFoldDB" id="A0A7R7XGP2"/>
<keyword evidence="5 6" id="KW-0472">Membrane</keyword>